<reference evidence="1 2" key="1">
    <citation type="journal article" date="2022" name="bioRxiv">
        <title>The genome of the oomycete Peronosclerospora sorghi, a cosmopolitan pathogen of maize and sorghum, is inflated with dispersed pseudogenes.</title>
        <authorList>
            <person name="Fletcher K."/>
            <person name="Martin F."/>
            <person name="Isakeit T."/>
            <person name="Cavanaugh K."/>
            <person name="Magill C."/>
            <person name="Michelmore R."/>
        </authorList>
    </citation>
    <scope>NUCLEOTIDE SEQUENCE [LARGE SCALE GENOMIC DNA]</scope>
    <source>
        <strain evidence="1">P6</strain>
    </source>
</reference>
<organism evidence="1 2">
    <name type="scientific">Peronosclerospora sorghi</name>
    <dbReference type="NCBI Taxonomy" id="230839"/>
    <lineage>
        <taxon>Eukaryota</taxon>
        <taxon>Sar</taxon>
        <taxon>Stramenopiles</taxon>
        <taxon>Oomycota</taxon>
        <taxon>Peronosporomycetes</taxon>
        <taxon>Peronosporales</taxon>
        <taxon>Peronosporaceae</taxon>
        <taxon>Peronosclerospora</taxon>
    </lineage>
</organism>
<name>A0ACC0VTC2_9STRA</name>
<accession>A0ACC0VTC2</accession>
<dbReference type="Proteomes" id="UP001163321">
    <property type="component" value="Chromosome 7"/>
</dbReference>
<keyword evidence="2" id="KW-1185">Reference proteome</keyword>
<protein>
    <submittedName>
        <fullName evidence="1">Uncharacterized protein</fullName>
    </submittedName>
</protein>
<comment type="caution">
    <text evidence="1">The sequence shown here is derived from an EMBL/GenBank/DDBJ whole genome shotgun (WGS) entry which is preliminary data.</text>
</comment>
<evidence type="ECO:0000313" key="2">
    <source>
        <dbReference type="Proteomes" id="UP001163321"/>
    </source>
</evidence>
<evidence type="ECO:0000313" key="1">
    <source>
        <dbReference type="EMBL" id="KAI9909734.1"/>
    </source>
</evidence>
<gene>
    <name evidence="1" type="ORF">PsorP6_014909</name>
</gene>
<sequence>MFVCVRTAARPQASSDAPRGSVAPRATAPLPPSPASSAFAAYVQTLDTSTRLVAHVLHVHPLSPSLRFSAGELVTVDAATWWHEVQRQSIAFVQQRAAAPAAPHNAAHAWRVRAPETFDDVPDAMFTHHAAALFQHALYVILKTLESVNARHQHDDERVMRMLASVDDGVAVAAAHLLQRWVAEARATMASPVVNILLQPRTRGQRHPLHDHALLPSVPLRALLEATEWHCSVCARATRTTSTTTRSHGDGVSAVVYRCAACDFNLCRECLTRIPTGATARSTSPVPDLSRHATDRFFALLVPRLHPRARATVVIHIARELRRRVLDLYPHHFHGLVPFAQLFRDLVTSDPSAALALVQAPPASDSLDAVAWFPAFSRTWTMSLSTLLGPFLRVSTMLDGTHDLDAAVRAATGPNVVTGRFRAQWMDGFVEVRTILHALMRTLLADEQHPVVVDATLCWLALTLLTADPRRRLNYDAHERLDGMLVNLTTMLLAHTLPVLAKAQHTPSVIDARYHLSMEPVRVYAHKDLPDVSLHHDATVCMHAVDTELDDIGARDKASIARYHARQAQDADKDASTFYPHLSCHEGIVCDQCGCSHLHGVRYKCAFCGDMDLCSDCFEIFRSHQAATPDFCAMETKTVVHDLQHVFLRIASPIPVFAIKHFEPFPLEWLTQSKEENDSTDATRHELESASLVCCDCGDVVGPSRRSDDAFFKCVNCLSPRIVCAACLAREESGSDGNPNELHAPGHVYLVVTAPWRRRLPCTWPSVLEKLQFRRLLHPPVLLPRRRFSRDTEVFYMTLRYLHFGPLATLSRWLTMVKEIHELQALCACDEEQRAFEKRRRRRTRRDQDDAASPSLQHSAQYKTNQARLNEMRVKCAKMELHLLASTHVVEWVVFYARSCRWLLHFASAGASVSIDPLTAPLTCLSSTFRAFPEHFFFDLCDVVYLLGLEQLAYREFVHELDNIKPDGVNVMDEVVEPLLVMLTQLIVAPAVTKNPHLRVEALRALTTLVTFVSQGQQVHRRAGHGRLETILQRHELFSRWLLPGLLQFHADMDRYNRCNHGLALTRTVMSGDHMLWSFLPTRLSVTMLLRYLWHLPRQRESLVQAFHASPGPGSIATESHSSSTQHVVELVSGLWSDIAKLFDEATSKITTLRQLHDVLEESRGGHILVLPFRREMLDGYVAVNAKHLRLTMRFLVEALELTSWFASFVHDECSSSSPAAALRQLLLQPLLVEQAARIVSFLTASVATVQEEKAWSFSVHLLDESKVLLAHVIVLLVRYAGLSTSRLCSPTSFWKLVRSSGVMLERRIGDVETHVRWRLNALCTRLESDEYLGSTVEPGDVGKSQALWEKEASAMTTRALIRDATTHDRHVQNRFLATVATDGRFDLKLFVSGCRWLRSGEGGMDDATNEGDVFYLDASWVAQFIRAMEEAQAMIQAQEAVEAFVGEIPEHYVDPLLRTVMRDPVRLPSGNILDRPVLARHLLTASQQGGHTTDPFTREPLTMAMVQPCDALREEIHVYLRTKMEHFRNAGRDKELGAWGLGWDVDF</sequence>
<proteinExistence type="predicted"/>
<dbReference type="EMBL" id="CM047586">
    <property type="protein sequence ID" value="KAI9909734.1"/>
    <property type="molecule type" value="Genomic_DNA"/>
</dbReference>